<dbReference type="Proteomes" id="UP001056384">
    <property type="component" value="Chromosome 9"/>
</dbReference>
<keyword evidence="5 9" id="KW-1133">Transmembrane helix</keyword>
<dbReference type="InterPro" id="IPR005829">
    <property type="entry name" value="Sugar_transporter_CS"/>
</dbReference>
<evidence type="ECO:0000256" key="8">
    <source>
        <dbReference type="SAM" id="MobiDB-lite"/>
    </source>
</evidence>
<feature type="transmembrane region" description="Helical" evidence="9">
    <location>
        <begin position="339"/>
        <end position="360"/>
    </location>
</feature>
<dbReference type="PANTHER" id="PTHR48022">
    <property type="entry name" value="PLASTIDIC GLUCOSE TRANSPORTER 4"/>
    <property type="match status" value="1"/>
</dbReference>
<evidence type="ECO:0000256" key="7">
    <source>
        <dbReference type="RuleBase" id="RU003346"/>
    </source>
</evidence>
<keyword evidence="12" id="KW-1185">Reference proteome</keyword>
<evidence type="ECO:0000256" key="9">
    <source>
        <dbReference type="SAM" id="Phobius"/>
    </source>
</evidence>
<evidence type="ECO:0000256" key="3">
    <source>
        <dbReference type="ARBA" id="ARBA00022448"/>
    </source>
</evidence>
<feature type="transmembrane region" description="Helical" evidence="9">
    <location>
        <begin position="448"/>
        <end position="465"/>
    </location>
</feature>
<dbReference type="PROSITE" id="PS50850">
    <property type="entry name" value="MFS"/>
    <property type="match status" value="1"/>
</dbReference>
<evidence type="ECO:0000259" key="10">
    <source>
        <dbReference type="PROSITE" id="PS50850"/>
    </source>
</evidence>
<feature type="transmembrane region" description="Helical" evidence="9">
    <location>
        <begin position="88"/>
        <end position="109"/>
    </location>
</feature>
<accession>A0A9Q9AXA5</accession>
<feature type="transmembrane region" description="Helical" evidence="9">
    <location>
        <begin position="380"/>
        <end position="404"/>
    </location>
</feature>
<dbReference type="InterPro" id="IPR020846">
    <property type="entry name" value="MFS_dom"/>
</dbReference>
<evidence type="ECO:0000256" key="1">
    <source>
        <dbReference type="ARBA" id="ARBA00004141"/>
    </source>
</evidence>
<dbReference type="InterPro" id="IPR050360">
    <property type="entry name" value="MFS_Sugar_Transporters"/>
</dbReference>
<feature type="transmembrane region" description="Helical" evidence="9">
    <location>
        <begin position="63"/>
        <end position="81"/>
    </location>
</feature>
<evidence type="ECO:0000256" key="6">
    <source>
        <dbReference type="ARBA" id="ARBA00023136"/>
    </source>
</evidence>
<dbReference type="SUPFAM" id="SSF103473">
    <property type="entry name" value="MFS general substrate transporter"/>
    <property type="match status" value="1"/>
</dbReference>
<feature type="transmembrane region" description="Helical" evidence="9">
    <location>
        <begin position="269"/>
        <end position="292"/>
    </location>
</feature>
<protein>
    <submittedName>
        <fullName evidence="11">Major facilitator, sugar transporter, major facilitator superfamily</fullName>
    </submittedName>
</protein>
<feature type="transmembrane region" description="Helical" evidence="9">
    <location>
        <begin position="146"/>
        <end position="165"/>
    </location>
</feature>
<keyword evidence="11" id="KW-0762">Sugar transport</keyword>
<name>A0A9Q9AXA5_9PEZI</name>
<proteinExistence type="inferred from homology"/>
<feature type="region of interest" description="Disordered" evidence="8">
    <location>
        <begin position="513"/>
        <end position="535"/>
    </location>
</feature>
<feature type="transmembrane region" description="Helical" evidence="9">
    <location>
        <begin position="115"/>
        <end position="134"/>
    </location>
</feature>
<evidence type="ECO:0000313" key="12">
    <source>
        <dbReference type="Proteomes" id="UP001056384"/>
    </source>
</evidence>
<comment type="similarity">
    <text evidence="2 7">Belongs to the major facilitator superfamily. Sugar transporter (TC 2.A.1.1) family.</text>
</comment>
<dbReference type="GO" id="GO:0016020">
    <property type="term" value="C:membrane"/>
    <property type="evidence" value="ECO:0007669"/>
    <property type="project" value="UniProtKB-SubCell"/>
</dbReference>
<reference evidence="11" key="1">
    <citation type="submission" date="2022-06" db="EMBL/GenBank/DDBJ databases">
        <title>Complete genome sequences of two strains of the flax pathogen Septoria linicola.</title>
        <authorList>
            <person name="Lapalu N."/>
            <person name="Simon A."/>
            <person name="Demenou B."/>
            <person name="Paumier D."/>
            <person name="Guillot M.-P."/>
            <person name="Gout L."/>
            <person name="Valade R."/>
        </authorList>
    </citation>
    <scope>NUCLEOTIDE SEQUENCE</scope>
    <source>
        <strain evidence="11">SE15195</strain>
    </source>
</reference>
<gene>
    <name evidence="11" type="ORF">Slin15195_G101590</name>
</gene>
<dbReference type="InterPro" id="IPR003663">
    <property type="entry name" value="Sugar/inositol_transpt"/>
</dbReference>
<keyword evidence="4 9" id="KW-0812">Transmembrane</keyword>
<dbReference type="AlphaFoldDB" id="A0A9Q9AXA5"/>
<evidence type="ECO:0000256" key="2">
    <source>
        <dbReference type="ARBA" id="ARBA00010992"/>
    </source>
</evidence>
<evidence type="ECO:0000256" key="5">
    <source>
        <dbReference type="ARBA" id="ARBA00022989"/>
    </source>
</evidence>
<dbReference type="EMBL" id="CP099426">
    <property type="protein sequence ID" value="USW56840.1"/>
    <property type="molecule type" value="Genomic_DNA"/>
</dbReference>
<dbReference type="FunFam" id="1.20.1250.20:FF:000090">
    <property type="entry name" value="MFS sugar transporter, putative"/>
    <property type="match status" value="1"/>
</dbReference>
<evidence type="ECO:0000256" key="4">
    <source>
        <dbReference type="ARBA" id="ARBA00022692"/>
    </source>
</evidence>
<feature type="transmembrane region" description="Helical" evidence="9">
    <location>
        <begin position="304"/>
        <end position="327"/>
    </location>
</feature>
<organism evidence="11 12">
    <name type="scientific">Septoria linicola</name>
    <dbReference type="NCBI Taxonomy" id="215465"/>
    <lineage>
        <taxon>Eukaryota</taxon>
        <taxon>Fungi</taxon>
        <taxon>Dikarya</taxon>
        <taxon>Ascomycota</taxon>
        <taxon>Pezizomycotina</taxon>
        <taxon>Dothideomycetes</taxon>
        <taxon>Dothideomycetidae</taxon>
        <taxon>Mycosphaerellales</taxon>
        <taxon>Mycosphaerellaceae</taxon>
        <taxon>Septoria</taxon>
    </lineage>
</organism>
<comment type="subcellular location">
    <subcellularLocation>
        <location evidence="1">Membrane</location>
        <topology evidence="1">Multi-pass membrane protein</topology>
    </subcellularLocation>
</comment>
<feature type="transmembrane region" description="Helical" evidence="9">
    <location>
        <begin position="177"/>
        <end position="199"/>
    </location>
</feature>
<dbReference type="PROSITE" id="PS00217">
    <property type="entry name" value="SUGAR_TRANSPORT_2"/>
    <property type="match status" value="1"/>
</dbReference>
<dbReference type="GO" id="GO:0005351">
    <property type="term" value="F:carbohydrate:proton symporter activity"/>
    <property type="evidence" value="ECO:0007669"/>
    <property type="project" value="TreeGrafter"/>
</dbReference>
<keyword evidence="6 9" id="KW-0472">Membrane</keyword>
<dbReference type="NCBIfam" id="TIGR00879">
    <property type="entry name" value="SP"/>
    <property type="match status" value="1"/>
</dbReference>
<dbReference type="PRINTS" id="PR00171">
    <property type="entry name" value="SUGRTRNSPORT"/>
</dbReference>
<feature type="transmembrane region" description="Helical" evidence="9">
    <location>
        <begin position="425"/>
        <end position="442"/>
    </location>
</feature>
<feature type="domain" description="Major facilitator superfamily (MFS) profile" evidence="10">
    <location>
        <begin position="20"/>
        <end position="469"/>
    </location>
</feature>
<sequence>MAKLMQFNMFGRGRSLRWAITIACQIAFVLFGYDQGVFSGIVGNEDFRNTFGYPGQAEEGIIVSIYNLGAFSGCIVNFFIGERMGRRLCMWVAMAFIIVGAILQTTSYSVAQVLIARYITGIGTGIETSTVPMYQSELCDADKRGRLVSSEPLFVGVGIVIAYFFDYGMSFTPGSAAWRVPIACQVIFAFVVIALVFGLPESPRWLYARNRNEEALQVMCDVWDSGPDGEKVQKMQKDILGALELERKHGEYRWRDIFKRDQVQTGRRVLLAYGMQFMNQMGGINLVVYYVPTALEDNVGLTRNLSLLIGGAVQCMFFVGSLVPTFFLDQMGRRRPMMWGSLGLALSMMMIAVLLSFQRAPWVDEVTMVKSPTATKTAEAAIAFYFTYMLIFGATANCIPWVYVPEILPLHARAKGTAIGISSNWLWNFFVVMVTPTLLGTLKWKGYLIFMALNFSFIPLVYFCYPETSNLTLEEIDFLFTEDGADGLRKFGRKSQPVQESLRLNEDISQDAEKARASLTGEKSEHVDHIDDKAS</sequence>
<dbReference type="InterPro" id="IPR036259">
    <property type="entry name" value="MFS_trans_sf"/>
</dbReference>
<dbReference type="Pfam" id="PF00083">
    <property type="entry name" value="Sugar_tr"/>
    <property type="match status" value="1"/>
</dbReference>
<dbReference type="PANTHER" id="PTHR48022:SF72">
    <property type="entry name" value="MAJOR FACILITATOR SUPERFAMILY (MFS) PROFILE DOMAIN-CONTAINING PROTEIN-RELATED"/>
    <property type="match status" value="1"/>
</dbReference>
<dbReference type="Gene3D" id="1.20.1250.20">
    <property type="entry name" value="MFS general substrate transporter like domains"/>
    <property type="match status" value="1"/>
</dbReference>
<dbReference type="InterPro" id="IPR005828">
    <property type="entry name" value="MFS_sugar_transport-like"/>
</dbReference>
<evidence type="ECO:0000313" key="11">
    <source>
        <dbReference type="EMBL" id="USW56840.1"/>
    </source>
</evidence>
<keyword evidence="3 7" id="KW-0813">Transport</keyword>